<keyword evidence="2" id="KW-1185">Reference proteome</keyword>
<reference evidence="1 2" key="1">
    <citation type="submission" date="2018-11" db="EMBL/GenBank/DDBJ databases">
        <authorList>
            <person name="Mardanov A.V."/>
            <person name="Ravin N.V."/>
            <person name="Dedysh S.N."/>
        </authorList>
    </citation>
    <scope>NUCLEOTIDE SEQUENCE [LARGE SCALE GENOMIC DNA]</scope>
    <source>
        <strain evidence="1 2">AF10</strain>
    </source>
</reference>
<dbReference type="EMBL" id="RDSM01000001">
    <property type="protein sequence ID" value="RXH58061.1"/>
    <property type="molecule type" value="Genomic_DNA"/>
</dbReference>
<organism evidence="1 2">
    <name type="scientific">Granulicella sibirica</name>
    <dbReference type="NCBI Taxonomy" id="2479048"/>
    <lineage>
        <taxon>Bacteria</taxon>
        <taxon>Pseudomonadati</taxon>
        <taxon>Acidobacteriota</taxon>
        <taxon>Terriglobia</taxon>
        <taxon>Terriglobales</taxon>
        <taxon>Acidobacteriaceae</taxon>
        <taxon>Granulicella</taxon>
    </lineage>
</organism>
<reference evidence="2" key="2">
    <citation type="submission" date="2019-02" db="EMBL/GenBank/DDBJ databases">
        <title>Granulicella sibirica sp. nov., a psychrotolerant acidobacterium isolated from an organic soil layer in forested tundra, West Siberia.</title>
        <authorList>
            <person name="Oshkin I.Y."/>
            <person name="Kulichevskaya I.S."/>
            <person name="Rijpstra W.I.C."/>
            <person name="Sinninghe Damste J.S."/>
            <person name="Rakitin A.L."/>
            <person name="Ravin N.V."/>
            <person name="Dedysh S.N."/>
        </authorList>
    </citation>
    <scope>NUCLEOTIDE SEQUENCE [LARGE SCALE GENOMIC DNA]</scope>
    <source>
        <strain evidence="2">AF10</strain>
    </source>
</reference>
<protein>
    <submittedName>
        <fullName evidence="1">Uncharacterized protein</fullName>
    </submittedName>
</protein>
<sequence length="149" mass="16381">MALTAALSLAARLPGIAQKTVYETTPPQRSATVTVLALSTAVHQGFAGNQDTFLADIAFKDGDHQTARLIDLYPSSDNPIQRTLFTAHRQFHMRLIRTPRCDGPAKDFFLYQGDAYVYDGSARTTLAADPSALIPCYKIVHTQTKLIKK</sequence>
<evidence type="ECO:0000313" key="2">
    <source>
        <dbReference type="Proteomes" id="UP000289437"/>
    </source>
</evidence>
<dbReference type="AlphaFoldDB" id="A0A4Q0T8X8"/>
<name>A0A4Q0T8X8_9BACT</name>
<gene>
    <name evidence="1" type="ORF">GRAN_1371</name>
</gene>
<proteinExistence type="predicted"/>
<accession>A0A4Q0T8X8</accession>
<comment type="caution">
    <text evidence="1">The sequence shown here is derived from an EMBL/GenBank/DDBJ whole genome shotgun (WGS) entry which is preliminary data.</text>
</comment>
<dbReference type="Proteomes" id="UP000289437">
    <property type="component" value="Unassembled WGS sequence"/>
</dbReference>
<evidence type="ECO:0000313" key="1">
    <source>
        <dbReference type="EMBL" id="RXH58061.1"/>
    </source>
</evidence>